<comment type="caution">
    <text evidence="2">The sequence shown here is derived from an EMBL/GenBank/DDBJ whole genome shotgun (WGS) entry which is preliminary data.</text>
</comment>
<proteinExistence type="predicted"/>
<gene>
    <name evidence="2" type="ORF">US40_C0004G0011</name>
</gene>
<dbReference type="Gene3D" id="3.30.460.10">
    <property type="entry name" value="Beta Polymerase, domain 2"/>
    <property type="match status" value="1"/>
</dbReference>
<dbReference type="InterPro" id="IPR043519">
    <property type="entry name" value="NT_sf"/>
</dbReference>
<reference evidence="2 3" key="1">
    <citation type="journal article" date="2015" name="Nature">
        <title>rRNA introns, odd ribosomes, and small enigmatic genomes across a large radiation of phyla.</title>
        <authorList>
            <person name="Brown C.T."/>
            <person name="Hug L.A."/>
            <person name="Thomas B.C."/>
            <person name="Sharon I."/>
            <person name="Castelle C.J."/>
            <person name="Singh A."/>
            <person name="Wilkins M.J."/>
            <person name="Williams K.H."/>
            <person name="Banfield J.F."/>
        </authorList>
    </citation>
    <scope>NUCLEOTIDE SEQUENCE [LARGE SCALE GENOMIC DNA]</scope>
</reference>
<accession>A0A0G0JCS8</accession>
<dbReference type="EMBL" id="LBSV01000004">
    <property type="protein sequence ID" value="KKQ25976.1"/>
    <property type="molecule type" value="Genomic_DNA"/>
</dbReference>
<evidence type="ECO:0000259" key="1">
    <source>
        <dbReference type="Pfam" id="PF01909"/>
    </source>
</evidence>
<evidence type="ECO:0000313" key="2">
    <source>
        <dbReference type="EMBL" id="KKQ25976.1"/>
    </source>
</evidence>
<sequence>MGNNLRKYLQVDNHKYMIDKKIKSIVSRYITNVKKQGIPVKGVYIFGSYAKGVANKHSDIDVCIISKKFGIDRQKERILLMNMRSDNDDLIEPHPFSPNDFSNPFDPLAYQIKKQGFLIM</sequence>
<protein>
    <submittedName>
        <fullName evidence="2">Polymerase, beta domain protein region protein</fullName>
    </submittedName>
</protein>
<organism evidence="2 3">
    <name type="scientific">Candidatus Roizmanbacteria bacterium GW2011_GWC2_37_13</name>
    <dbReference type="NCBI Taxonomy" id="1618486"/>
    <lineage>
        <taxon>Bacteria</taxon>
        <taxon>Candidatus Roizmaniibacteriota</taxon>
    </lineage>
</organism>
<name>A0A0G0JCS8_9BACT</name>
<dbReference type="PANTHER" id="PTHR43449">
    <property type="entry name" value="NUCLEOTIDYLTRANSFERASE"/>
    <property type="match status" value="1"/>
</dbReference>
<evidence type="ECO:0000313" key="3">
    <source>
        <dbReference type="Proteomes" id="UP000034917"/>
    </source>
</evidence>
<feature type="domain" description="Polymerase nucleotidyl transferase" evidence="1">
    <location>
        <begin position="30"/>
        <end position="81"/>
    </location>
</feature>
<dbReference type="AlphaFoldDB" id="A0A0G0JCS8"/>
<dbReference type="Pfam" id="PF01909">
    <property type="entry name" value="NTP_transf_2"/>
    <property type="match status" value="1"/>
</dbReference>
<dbReference type="PANTHER" id="PTHR43449:SF1">
    <property type="entry name" value="POLYMERASE BETA NUCLEOTIDYLTRANSFERASE DOMAIN-CONTAINING PROTEIN"/>
    <property type="match status" value="1"/>
</dbReference>
<dbReference type="SUPFAM" id="SSF81301">
    <property type="entry name" value="Nucleotidyltransferase"/>
    <property type="match status" value="1"/>
</dbReference>
<dbReference type="InterPro" id="IPR002934">
    <property type="entry name" value="Polymerase_NTP_transf_dom"/>
</dbReference>
<dbReference type="CDD" id="cd05403">
    <property type="entry name" value="NT_KNTase_like"/>
    <property type="match status" value="1"/>
</dbReference>
<dbReference type="Proteomes" id="UP000034917">
    <property type="component" value="Unassembled WGS sequence"/>
</dbReference>
<dbReference type="GO" id="GO:0016779">
    <property type="term" value="F:nucleotidyltransferase activity"/>
    <property type="evidence" value="ECO:0007669"/>
    <property type="project" value="InterPro"/>
</dbReference>